<dbReference type="EMBL" id="JAUQYP010000001">
    <property type="protein sequence ID" value="MDO8107066.1"/>
    <property type="molecule type" value="Genomic_DNA"/>
</dbReference>
<dbReference type="RefSeq" id="WP_304600701.1">
    <property type="nucleotide sequence ID" value="NZ_JAUQYP010000001.1"/>
</dbReference>
<feature type="compositionally biased region" description="Low complexity" evidence="1">
    <location>
        <begin position="65"/>
        <end position="75"/>
    </location>
</feature>
<evidence type="ECO:0000313" key="3">
    <source>
        <dbReference type="Proteomes" id="UP001232536"/>
    </source>
</evidence>
<dbReference type="Proteomes" id="UP001232536">
    <property type="component" value="Unassembled WGS sequence"/>
</dbReference>
<comment type="caution">
    <text evidence="2">The sequence shown here is derived from an EMBL/GenBank/DDBJ whole genome shotgun (WGS) entry which is preliminary data.</text>
</comment>
<organism evidence="2 3">
    <name type="scientific">Actinotalea lenta</name>
    <dbReference type="NCBI Taxonomy" id="3064654"/>
    <lineage>
        <taxon>Bacteria</taxon>
        <taxon>Bacillati</taxon>
        <taxon>Actinomycetota</taxon>
        <taxon>Actinomycetes</taxon>
        <taxon>Micrococcales</taxon>
        <taxon>Cellulomonadaceae</taxon>
        <taxon>Actinotalea</taxon>
    </lineage>
</organism>
<protein>
    <submittedName>
        <fullName evidence="2">Uncharacterized protein</fullName>
    </submittedName>
</protein>
<name>A0ABT9DCP8_9CELL</name>
<keyword evidence="3" id="KW-1185">Reference proteome</keyword>
<sequence>MLSGTGIALPLGALRPYVTFILLECTADEPRAEIGRLRGRIETFVNSGGRAERAIIATTKTDSEAPGNAPAGADPPETEADAIIFVERSGPSWARDSDLTDTNHGLAVWLSQERFVAIHADGFLADALQRWLDREPRPMFRRIHPSILEGEVFRGEVKNLWLRGVHPRRRTMADTKYLSGPGLQDALNPLTDSSFALGAGRAELALDSEQPDDRSPVGCSPMKSTVWVKQSADFHEFLSLARSILRLVADAVARGPTTSPLPWLATRLSDLSGIERAYALVASPADDVVGGTGASSGARAAASVLDDAELHVRPLGPATPDFLVDVGLHGRVGGTLRCSVSIRDAKVHLAFGFEGEPPDITIVRPVLDALEYTELLTVYYESGHALTSDAVWSSSLAESRFPAWEWMEFDGFNITREKPGSGQPDDVHSLTGSPGETSLFTWVVRALDSGYLTCDDGPGEVADFVHLANDETLSLIHVKAASSDRSGRGIAVQRFEVVVGQAVKNIAYLDPDKLIEALNRPRIAQPACWLDGARVPGRSEMLEFLGARSAHAPKRIIVVQPHVTMRAHEAAWMSSAMPVRLLDTLLNAARGSITGVGAEFHVWGARD</sequence>
<reference evidence="2 3" key="1">
    <citation type="submission" date="2023-07" db="EMBL/GenBank/DDBJ databases">
        <title>Description of novel actinomycetes strains, isolated from tidal flat sediment.</title>
        <authorList>
            <person name="Lu C."/>
        </authorList>
    </citation>
    <scope>NUCLEOTIDE SEQUENCE [LARGE SCALE GENOMIC DNA]</scope>
    <source>
        <strain evidence="2 3">SYSU T00b441</strain>
    </source>
</reference>
<accession>A0ABT9DCP8</accession>
<gene>
    <name evidence="2" type="ORF">Q6348_07625</name>
</gene>
<evidence type="ECO:0000313" key="2">
    <source>
        <dbReference type="EMBL" id="MDO8107066.1"/>
    </source>
</evidence>
<proteinExistence type="predicted"/>
<evidence type="ECO:0000256" key="1">
    <source>
        <dbReference type="SAM" id="MobiDB-lite"/>
    </source>
</evidence>
<feature type="region of interest" description="Disordered" evidence="1">
    <location>
        <begin position="58"/>
        <end position="77"/>
    </location>
</feature>